<sequence>MVMKLKRTGANCVMEVVVGEALAPLMEGPVPEGHEELHEDSCGVTCWMKGSKRRPSTDPRLLLSVLGCPLAPSPVFCSGPLSSVSICKDVPIEASSAQYIVQQYIAATGAMKLQNLIHNSYTSGKVKMALSQHDTTIRIFKMPTKSVSDGWFNLWQLSPNKWHMELTLEGSMVQAGSDGKIVWRCSPGLDVHAVKGPVSPLRRALQGIDPVTTANIFSNAHCVGETKIGDESCFALKLASDPSTLSERSDEACEIVQHSLSGYFSQRTGLLVHLKEKHVTRIHENGKNEGMYLDTTIESTFSDYKAVDGITLPYTGQSTIVLSKSGDMEASHVFTRIEEAWSINDIVFNVPGLSSEYFIPPADVRMEMQNDGLTLIQRFS</sequence>
<dbReference type="PANTHER" id="PTHR31300">
    <property type="entry name" value="LIPASE"/>
    <property type="match status" value="1"/>
</dbReference>
<dbReference type="Proteomes" id="UP000825935">
    <property type="component" value="Chromosome 15"/>
</dbReference>
<evidence type="ECO:0000313" key="1">
    <source>
        <dbReference type="EMBL" id="KAH7404658.1"/>
    </source>
</evidence>
<evidence type="ECO:0000313" key="2">
    <source>
        <dbReference type="Proteomes" id="UP000825935"/>
    </source>
</evidence>
<organism evidence="1 2">
    <name type="scientific">Ceratopteris richardii</name>
    <name type="common">Triangle waterfern</name>
    <dbReference type="NCBI Taxonomy" id="49495"/>
    <lineage>
        <taxon>Eukaryota</taxon>
        <taxon>Viridiplantae</taxon>
        <taxon>Streptophyta</taxon>
        <taxon>Embryophyta</taxon>
        <taxon>Tracheophyta</taxon>
        <taxon>Polypodiopsida</taxon>
        <taxon>Polypodiidae</taxon>
        <taxon>Polypodiales</taxon>
        <taxon>Pteridineae</taxon>
        <taxon>Pteridaceae</taxon>
        <taxon>Parkerioideae</taxon>
        <taxon>Ceratopteris</taxon>
    </lineage>
</organism>
<dbReference type="OrthoDB" id="1876227at2759"/>
<protein>
    <submittedName>
        <fullName evidence="1">Uncharacterized protein</fullName>
    </submittedName>
</protein>
<dbReference type="AlphaFoldDB" id="A0A8T2T779"/>
<keyword evidence="2" id="KW-1185">Reference proteome</keyword>
<dbReference type="Pfam" id="PF04788">
    <property type="entry name" value="DUF620"/>
    <property type="match status" value="1"/>
</dbReference>
<gene>
    <name evidence="1" type="ORF">KP509_15G036600</name>
</gene>
<proteinExistence type="predicted"/>
<comment type="caution">
    <text evidence="1">The sequence shown here is derived from an EMBL/GenBank/DDBJ whole genome shotgun (WGS) entry which is preliminary data.</text>
</comment>
<reference evidence="1" key="1">
    <citation type="submission" date="2021-08" db="EMBL/GenBank/DDBJ databases">
        <title>WGS assembly of Ceratopteris richardii.</title>
        <authorList>
            <person name="Marchant D.B."/>
            <person name="Chen G."/>
            <person name="Jenkins J."/>
            <person name="Shu S."/>
            <person name="Leebens-Mack J."/>
            <person name="Grimwood J."/>
            <person name="Schmutz J."/>
            <person name="Soltis P."/>
            <person name="Soltis D."/>
            <person name="Chen Z.-H."/>
        </authorList>
    </citation>
    <scope>NUCLEOTIDE SEQUENCE</scope>
    <source>
        <strain evidence="1">Whitten #5841</strain>
        <tissue evidence="1">Leaf</tissue>
    </source>
</reference>
<dbReference type="EMBL" id="CM035420">
    <property type="protein sequence ID" value="KAH7404658.1"/>
    <property type="molecule type" value="Genomic_DNA"/>
</dbReference>
<accession>A0A8T2T779</accession>
<dbReference type="InterPro" id="IPR006873">
    <property type="entry name" value="DUF620"/>
</dbReference>
<dbReference type="PANTHER" id="PTHR31300:SF2">
    <property type="entry name" value="LIPASE-LIKE PROTEIN"/>
    <property type="match status" value="1"/>
</dbReference>
<name>A0A8T2T779_CERRI</name>